<protein>
    <submittedName>
        <fullName evidence="2">Esterase</fullName>
    </submittedName>
</protein>
<sequence>MTTSYQAFRKPPAAGAPLVFTFHGTGGNELQFTELVEQIMPDAGIVSPRGDVSEFGALRFFRRTGEGVYDMQDLARRTDKMAGFIAAHRAEHPDRPVYGLGYSNGANILAAVLFKHPELFDRAALMHPLIPWTPEAQAGLKGKRILITAGERDPICPLPLTQALTAYFRRQEADVELSLHAGGHEIRQNELQDLQAFFTRKTAGPLAEPHRLSAG</sequence>
<organism evidence="2 3">
    <name type="scientific">Phyllobacterium phragmitis</name>
    <dbReference type="NCBI Taxonomy" id="2670329"/>
    <lineage>
        <taxon>Bacteria</taxon>
        <taxon>Pseudomonadati</taxon>
        <taxon>Pseudomonadota</taxon>
        <taxon>Alphaproteobacteria</taxon>
        <taxon>Hyphomicrobiales</taxon>
        <taxon>Phyllobacteriaceae</taxon>
        <taxon>Phyllobacterium</taxon>
    </lineage>
</organism>
<dbReference type="SUPFAM" id="SSF53474">
    <property type="entry name" value="alpha/beta-Hydrolases"/>
    <property type="match status" value="1"/>
</dbReference>
<reference evidence="2 3" key="1">
    <citation type="submission" date="2018-02" db="EMBL/GenBank/DDBJ databases">
        <title>The draft genome of Phyllobacterium sp. 1N-3.</title>
        <authorList>
            <person name="Liu L."/>
            <person name="Li L."/>
            <person name="Zhang X."/>
            <person name="Wang T."/>
            <person name="Liang L."/>
        </authorList>
    </citation>
    <scope>NUCLEOTIDE SEQUENCE [LARGE SCALE GENOMIC DNA]</scope>
    <source>
        <strain evidence="2 3">1N-3</strain>
    </source>
</reference>
<dbReference type="AlphaFoldDB" id="A0A2S9IQM8"/>
<evidence type="ECO:0000313" key="3">
    <source>
        <dbReference type="Proteomes" id="UP000239434"/>
    </source>
</evidence>
<accession>A0A2S9IQM8</accession>
<dbReference type="EMBL" id="PVBR01000009">
    <property type="protein sequence ID" value="PRD42836.1"/>
    <property type="molecule type" value="Genomic_DNA"/>
</dbReference>
<dbReference type="Pfam" id="PF01738">
    <property type="entry name" value="DLH"/>
    <property type="match status" value="1"/>
</dbReference>
<feature type="domain" description="Dienelactone hydrolase" evidence="1">
    <location>
        <begin position="92"/>
        <end position="182"/>
    </location>
</feature>
<comment type="caution">
    <text evidence="2">The sequence shown here is derived from an EMBL/GenBank/DDBJ whole genome shotgun (WGS) entry which is preliminary data.</text>
</comment>
<dbReference type="InterPro" id="IPR002925">
    <property type="entry name" value="Dienelactn_hydro"/>
</dbReference>
<dbReference type="Proteomes" id="UP000239434">
    <property type="component" value="Unassembled WGS sequence"/>
</dbReference>
<dbReference type="InterPro" id="IPR029058">
    <property type="entry name" value="AB_hydrolase_fold"/>
</dbReference>
<dbReference type="Gene3D" id="3.40.50.1820">
    <property type="entry name" value="alpha/beta hydrolase"/>
    <property type="match status" value="1"/>
</dbReference>
<name>A0A2S9IQM8_9HYPH</name>
<evidence type="ECO:0000259" key="1">
    <source>
        <dbReference type="Pfam" id="PF01738"/>
    </source>
</evidence>
<dbReference type="GO" id="GO:0016787">
    <property type="term" value="F:hydrolase activity"/>
    <property type="evidence" value="ECO:0007669"/>
    <property type="project" value="InterPro"/>
</dbReference>
<proteinExistence type="predicted"/>
<keyword evidence="3" id="KW-1185">Reference proteome</keyword>
<gene>
    <name evidence="2" type="ORF">C5748_13710</name>
</gene>
<dbReference type="RefSeq" id="WP_105742500.1">
    <property type="nucleotide sequence ID" value="NZ_PVBR01000009.1"/>
</dbReference>
<evidence type="ECO:0000313" key="2">
    <source>
        <dbReference type="EMBL" id="PRD42836.1"/>
    </source>
</evidence>